<keyword evidence="1" id="KW-0472">Membrane</keyword>
<dbReference type="PATRIC" id="fig|2702.99.peg.657"/>
<evidence type="ECO:0000313" key="3">
    <source>
        <dbReference type="Proteomes" id="UP000070558"/>
    </source>
</evidence>
<feature type="transmembrane region" description="Helical" evidence="1">
    <location>
        <begin position="25"/>
        <end position="45"/>
    </location>
</feature>
<dbReference type="InterPro" id="IPR008875">
    <property type="entry name" value="TraX"/>
</dbReference>
<dbReference type="AlphaFoldDB" id="A0A133NPI9"/>
<gene>
    <name evidence="2" type="ORF">HMPREF3216_00670</name>
</gene>
<sequence>MDALKPKIRADKNIKMGITLKKFKLLGAVMMMLSAFGTTVIPHLFGGLSNSNMWSLTAAVVCEVISWSALPWYAWLLVRGYQNTHNLNLYTLRLLVLALICEVPYDFTTFGCAFDMRSQNPVFGLVIALFVLSGIDMVRARFKGAQKVASIAVILVAGILWNLFGKVGFRQNIFWGGALLLGFVLIFRFLENHEIRMELIAGAFGAMSLLAPGVGVAVLHYRSPYGDGPKQTKQFRWLMYAWYPLMLVIASVFTILL</sequence>
<feature type="transmembrane region" description="Helical" evidence="1">
    <location>
        <begin position="119"/>
        <end position="136"/>
    </location>
</feature>
<evidence type="ECO:0000256" key="1">
    <source>
        <dbReference type="SAM" id="Phobius"/>
    </source>
</evidence>
<comment type="caution">
    <text evidence="2">The sequence shown here is derived from an EMBL/GenBank/DDBJ whole genome shotgun (WGS) entry which is preliminary data.</text>
</comment>
<dbReference type="Proteomes" id="UP000070558">
    <property type="component" value="Unassembled WGS sequence"/>
</dbReference>
<feature type="transmembrane region" description="Helical" evidence="1">
    <location>
        <begin position="57"/>
        <end position="78"/>
    </location>
</feature>
<evidence type="ECO:0000313" key="2">
    <source>
        <dbReference type="EMBL" id="KXA18214.1"/>
    </source>
</evidence>
<reference evidence="2 3" key="1">
    <citation type="submission" date="2016-01" db="EMBL/GenBank/DDBJ databases">
        <authorList>
            <person name="Oliw E.H."/>
        </authorList>
    </citation>
    <scope>NUCLEOTIDE SEQUENCE [LARGE SCALE GENOMIC DNA]</scope>
    <source>
        <strain evidence="2 3">GED7760B</strain>
    </source>
</reference>
<organism evidence="2 3">
    <name type="scientific">Gardnerella vaginalis</name>
    <dbReference type="NCBI Taxonomy" id="2702"/>
    <lineage>
        <taxon>Bacteria</taxon>
        <taxon>Bacillati</taxon>
        <taxon>Actinomycetota</taxon>
        <taxon>Actinomycetes</taxon>
        <taxon>Bifidobacteriales</taxon>
        <taxon>Bifidobacteriaceae</taxon>
        <taxon>Gardnerella</taxon>
    </lineage>
</organism>
<keyword evidence="1" id="KW-1133">Transmembrane helix</keyword>
<feature type="transmembrane region" description="Helical" evidence="1">
    <location>
        <begin position="148"/>
        <end position="167"/>
    </location>
</feature>
<dbReference type="RefSeq" id="WP_020757289.1">
    <property type="nucleotide sequence ID" value="NZ_KQ956815.1"/>
</dbReference>
<dbReference type="EMBL" id="LRQA01000036">
    <property type="protein sequence ID" value="KXA18214.1"/>
    <property type="molecule type" value="Genomic_DNA"/>
</dbReference>
<feature type="transmembrane region" description="Helical" evidence="1">
    <location>
        <begin position="173"/>
        <end position="190"/>
    </location>
</feature>
<name>A0A133NPI9_GARVA</name>
<protein>
    <recommendedName>
        <fullName evidence="4">Endonuclease VII</fullName>
    </recommendedName>
</protein>
<dbReference type="OrthoDB" id="81897at2"/>
<dbReference type="Pfam" id="PF05857">
    <property type="entry name" value="TraX"/>
    <property type="match status" value="1"/>
</dbReference>
<keyword evidence="1" id="KW-0812">Transmembrane</keyword>
<accession>A0A133NPI9</accession>
<feature type="transmembrane region" description="Helical" evidence="1">
    <location>
        <begin position="199"/>
        <end position="219"/>
    </location>
</feature>
<feature type="transmembrane region" description="Helical" evidence="1">
    <location>
        <begin position="239"/>
        <end position="256"/>
    </location>
</feature>
<proteinExistence type="predicted"/>
<evidence type="ECO:0008006" key="4">
    <source>
        <dbReference type="Google" id="ProtNLM"/>
    </source>
</evidence>